<evidence type="ECO:0000256" key="1">
    <source>
        <dbReference type="SAM" id="Phobius"/>
    </source>
</evidence>
<keyword evidence="1" id="KW-0812">Transmembrane</keyword>
<keyword evidence="1" id="KW-0472">Membrane</keyword>
<keyword evidence="3" id="KW-1185">Reference proteome</keyword>
<proteinExistence type="predicted"/>
<sequence length="132" mass="14190">MPGRLRLQATMGRGGRQVGSLEGKRRESRVCLQLANGAPPSSCCPCCCRLVAPSPLSPLLRSSWPCKCVSPLAAAFCNVSVLSYMWCGCVCLCVSGFLGVIVVSSWKWWLGGWGCFVFVRSSPSRGSRGAWV</sequence>
<protein>
    <submittedName>
        <fullName evidence="2">Uncharacterized protein</fullName>
    </submittedName>
</protein>
<accession>A0A8T0G9I0</accession>
<gene>
    <name evidence="2" type="ORF">KC19_12G108000</name>
</gene>
<keyword evidence="1" id="KW-1133">Transmembrane helix</keyword>
<reference evidence="2" key="1">
    <citation type="submission" date="2020-06" db="EMBL/GenBank/DDBJ databases">
        <title>WGS assembly of Ceratodon purpureus strain R40.</title>
        <authorList>
            <person name="Carey S.B."/>
            <person name="Jenkins J."/>
            <person name="Shu S."/>
            <person name="Lovell J.T."/>
            <person name="Sreedasyam A."/>
            <person name="Maumus F."/>
            <person name="Tiley G.P."/>
            <person name="Fernandez-Pozo N."/>
            <person name="Barry K."/>
            <person name="Chen C."/>
            <person name="Wang M."/>
            <person name="Lipzen A."/>
            <person name="Daum C."/>
            <person name="Saski C.A."/>
            <person name="Payton A.C."/>
            <person name="Mcbreen J.C."/>
            <person name="Conrad R.E."/>
            <person name="Kollar L.M."/>
            <person name="Olsson S."/>
            <person name="Huttunen S."/>
            <person name="Landis J.B."/>
            <person name="Wickett N.J."/>
            <person name="Johnson M.G."/>
            <person name="Rensing S.A."/>
            <person name="Grimwood J."/>
            <person name="Schmutz J."/>
            <person name="Mcdaniel S.F."/>
        </authorList>
    </citation>
    <scope>NUCLEOTIDE SEQUENCE</scope>
    <source>
        <strain evidence="2">R40</strain>
    </source>
</reference>
<feature type="transmembrane region" description="Helical" evidence="1">
    <location>
        <begin position="81"/>
        <end position="103"/>
    </location>
</feature>
<name>A0A8T0G9I0_CERPU</name>
<dbReference type="Proteomes" id="UP000822688">
    <property type="component" value="Chromosome 12"/>
</dbReference>
<organism evidence="2 3">
    <name type="scientific">Ceratodon purpureus</name>
    <name type="common">Fire moss</name>
    <name type="synonym">Dicranum purpureum</name>
    <dbReference type="NCBI Taxonomy" id="3225"/>
    <lineage>
        <taxon>Eukaryota</taxon>
        <taxon>Viridiplantae</taxon>
        <taxon>Streptophyta</taxon>
        <taxon>Embryophyta</taxon>
        <taxon>Bryophyta</taxon>
        <taxon>Bryophytina</taxon>
        <taxon>Bryopsida</taxon>
        <taxon>Dicranidae</taxon>
        <taxon>Pseudoditrichales</taxon>
        <taxon>Ditrichaceae</taxon>
        <taxon>Ceratodon</taxon>
    </lineage>
</organism>
<dbReference type="EMBL" id="CM026433">
    <property type="protein sequence ID" value="KAG0554649.1"/>
    <property type="molecule type" value="Genomic_DNA"/>
</dbReference>
<evidence type="ECO:0000313" key="2">
    <source>
        <dbReference type="EMBL" id="KAG0554649.1"/>
    </source>
</evidence>
<dbReference type="AlphaFoldDB" id="A0A8T0G9I0"/>
<comment type="caution">
    <text evidence="2">The sequence shown here is derived from an EMBL/GenBank/DDBJ whole genome shotgun (WGS) entry which is preliminary data.</text>
</comment>
<evidence type="ECO:0000313" key="3">
    <source>
        <dbReference type="Proteomes" id="UP000822688"/>
    </source>
</evidence>